<comment type="caution">
    <text evidence="2">The sequence shown here is derived from an EMBL/GenBank/DDBJ whole genome shotgun (WGS) entry which is preliminary data.</text>
</comment>
<dbReference type="Proteomes" id="UP001225605">
    <property type="component" value="Unassembled WGS sequence"/>
</dbReference>
<sequence length="228" mass="24230">MSESIAASSAAPATPPGGGRAAAVLAVIWDLGLPLVAYYALHLLGASDWVALLAATATATGRLVWVALRTRQVTWFAAVMMMVFGLGLALGFLSGDPRFLLVKDSFGTAGAGLVHLISLAGARPFALAAVQTWKPAQAAEFGDLYRTVPETRRLFRLSGLVWGVGLIAEAVLRLPVIYLVPVDVAVGLSALMMAVFVAVILTWNLLYIARVRTRSPHAWVGHTADRRQ</sequence>
<dbReference type="RefSeq" id="WP_306750085.1">
    <property type="nucleotide sequence ID" value="NZ_NSDM01000018.1"/>
</dbReference>
<organism evidence="2 3">
    <name type="scientific">Saccharothrix yanglingensis</name>
    <dbReference type="NCBI Taxonomy" id="659496"/>
    <lineage>
        <taxon>Bacteria</taxon>
        <taxon>Bacillati</taxon>
        <taxon>Actinomycetota</taxon>
        <taxon>Actinomycetes</taxon>
        <taxon>Pseudonocardiales</taxon>
        <taxon>Pseudonocardiaceae</taxon>
        <taxon>Saccharothrix</taxon>
    </lineage>
</organism>
<protein>
    <recommendedName>
        <fullName evidence="4">Intracellular septation protein A</fullName>
    </recommendedName>
</protein>
<evidence type="ECO:0000313" key="3">
    <source>
        <dbReference type="Proteomes" id="UP001225605"/>
    </source>
</evidence>
<proteinExistence type="predicted"/>
<keyword evidence="1" id="KW-1133">Transmembrane helix</keyword>
<keyword evidence="1" id="KW-0472">Membrane</keyword>
<keyword evidence="3" id="KW-1185">Reference proteome</keyword>
<evidence type="ECO:0008006" key="4">
    <source>
        <dbReference type="Google" id="ProtNLM"/>
    </source>
</evidence>
<dbReference type="EMBL" id="NSDM01000018">
    <property type="protein sequence ID" value="MDQ2588437.1"/>
    <property type="molecule type" value="Genomic_DNA"/>
</dbReference>
<reference evidence="2 3" key="1">
    <citation type="submission" date="2017-06" db="EMBL/GenBank/DDBJ databases">
        <title>Cultured bacterium strain Saccharothrix yanglingensis Hhs.015.</title>
        <authorList>
            <person name="Xia Y."/>
        </authorList>
    </citation>
    <scope>NUCLEOTIDE SEQUENCE [LARGE SCALE GENOMIC DNA]</scope>
    <source>
        <strain evidence="2 3">Hhs.015</strain>
    </source>
</reference>
<feature type="transmembrane region" description="Helical" evidence="1">
    <location>
        <begin position="21"/>
        <end position="43"/>
    </location>
</feature>
<evidence type="ECO:0000313" key="2">
    <source>
        <dbReference type="EMBL" id="MDQ2588437.1"/>
    </source>
</evidence>
<feature type="transmembrane region" description="Helical" evidence="1">
    <location>
        <begin position="49"/>
        <end position="68"/>
    </location>
</feature>
<feature type="transmembrane region" description="Helical" evidence="1">
    <location>
        <begin position="154"/>
        <end position="178"/>
    </location>
</feature>
<feature type="transmembrane region" description="Helical" evidence="1">
    <location>
        <begin position="113"/>
        <end position="133"/>
    </location>
</feature>
<dbReference type="NCBIfam" id="NF041646">
    <property type="entry name" value="VC0807_fam"/>
    <property type="match status" value="1"/>
</dbReference>
<evidence type="ECO:0000256" key="1">
    <source>
        <dbReference type="SAM" id="Phobius"/>
    </source>
</evidence>
<name>A0ABU0XA03_9PSEU</name>
<accession>A0ABU0XA03</accession>
<keyword evidence="1" id="KW-0812">Transmembrane</keyword>
<feature type="transmembrane region" description="Helical" evidence="1">
    <location>
        <begin position="184"/>
        <end position="206"/>
    </location>
</feature>
<feature type="transmembrane region" description="Helical" evidence="1">
    <location>
        <begin position="75"/>
        <end position="93"/>
    </location>
</feature>
<gene>
    <name evidence="2" type="ORF">CKY47_31680</name>
</gene>